<keyword evidence="12" id="KW-0067">ATP-binding</keyword>
<keyword evidence="11" id="KW-0269">Exonuclease</keyword>
<evidence type="ECO:0000256" key="19">
    <source>
        <dbReference type="ARBA" id="ARBA00029943"/>
    </source>
</evidence>
<dbReference type="CDD" id="cd07971">
    <property type="entry name" value="OBF_DNA_ligase_LigD"/>
    <property type="match status" value="1"/>
</dbReference>
<dbReference type="NCBIfam" id="TIGR02779">
    <property type="entry name" value="NHEJ_ligase_lig"/>
    <property type="match status" value="1"/>
</dbReference>
<dbReference type="EC" id="6.5.1.1" evidence="2"/>
<dbReference type="InterPro" id="IPR012309">
    <property type="entry name" value="DNA_ligase_ATP-dep_C"/>
</dbReference>
<name>A0A849A8L3_9ACTN</name>
<feature type="compositionally biased region" description="Low complexity" evidence="23">
    <location>
        <begin position="341"/>
        <end position="375"/>
    </location>
</feature>
<evidence type="ECO:0000256" key="8">
    <source>
        <dbReference type="ARBA" id="ARBA00022741"/>
    </source>
</evidence>
<evidence type="ECO:0000256" key="7">
    <source>
        <dbReference type="ARBA" id="ARBA00022723"/>
    </source>
</evidence>
<evidence type="ECO:0000256" key="5">
    <source>
        <dbReference type="ARBA" id="ARBA00022695"/>
    </source>
</evidence>
<keyword evidence="18" id="KW-0511">Multifunctional enzyme</keyword>
<dbReference type="Gene3D" id="3.90.920.10">
    <property type="entry name" value="DNA primase, PRIM domain"/>
    <property type="match status" value="1"/>
</dbReference>
<evidence type="ECO:0000256" key="2">
    <source>
        <dbReference type="ARBA" id="ARBA00012727"/>
    </source>
</evidence>
<dbReference type="InterPro" id="IPR033649">
    <property type="entry name" value="MtLigD_Pol-like"/>
</dbReference>
<dbReference type="InterPro" id="IPR014145">
    <property type="entry name" value="LigD_pol_dom"/>
</dbReference>
<evidence type="ECO:0000256" key="18">
    <source>
        <dbReference type="ARBA" id="ARBA00023268"/>
    </source>
</evidence>
<evidence type="ECO:0000256" key="20">
    <source>
        <dbReference type="ARBA" id="ARBA00034003"/>
    </source>
</evidence>
<accession>A0A849A8L3</accession>
<keyword evidence="26" id="KW-1185">Reference proteome</keyword>
<sequence length="776" mass="83452">MARAGRGGAGESVRTEVDGHRLSLTNLDKVLYPAVGTTKGDVVHYYATAAPALLPVLADRAVTRKRWPDGVGADGSVEPFFTKNLEAGAPAWIPRQVVAHIDRPVDYPLADSTAVLVWFAQMAALELHVPQWVFQPGSPGRRRVGDPTRMVFDLDPGPGVELAQCAQVALWVRELLADAGSDAVPVTSGSKGVHLYVPLDAAGTGARTSDQVTAVAKAVAETLEQAHPKLITSKMAKSVRPGRVFIDWSQNSAAKTTIAPYSLRGRERPLVAAPRTWEEIADPALQQLDLHQVLQRLDDGIDPWADMFGQLDTDDSGPEPDSGGDAGGRLWQRSARRSIAEDAPAEPSAAAPAGARSDAGDSSNAAGQDASGGAATMQDEWVAKQDKMHGSHRWGVDPLEGPRGRVVRRDFRRSAVSGRAAAVAKDGGDGGSDLSRWAPMLATAGDAALIRDQAQWQIEGKWDGIRALAVVDAAQEPAAQEPDAQEPAVRLVGRSGRELTAGYPELAELADVLAGHRAVLDGEIVVLEGTDGGTGTGAPGVERTSFPLLQQRMNLVSPAQIARMAEQLPVRYFAFDLLEIDGIPLVNKPLADRRQLLTALELESAHVHTPPAFTGDLADAMRASRERRWEGVVVKRLDSTYRPGTRSGNWLKLKNQQDQEVVLIGFKPGEGRREGVLGSIALAVNEDGKLRYAGRVGTGFSDRVLVDLTERLLPLQTDSCPVEDVPRAEARGMIWVRPELVGEVTFGEWTPDHHLRAASWRGLRRDKNPSDVVRDS</sequence>
<dbReference type="GO" id="GO:0004527">
    <property type="term" value="F:exonuclease activity"/>
    <property type="evidence" value="ECO:0007669"/>
    <property type="project" value="UniProtKB-KW"/>
</dbReference>
<evidence type="ECO:0000256" key="22">
    <source>
        <dbReference type="ARBA" id="ARBA00049990"/>
    </source>
</evidence>
<dbReference type="Pfam" id="PF04679">
    <property type="entry name" value="DNA_ligase_A_C"/>
    <property type="match status" value="1"/>
</dbReference>
<evidence type="ECO:0000256" key="17">
    <source>
        <dbReference type="ARBA" id="ARBA00023211"/>
    </source>
</evidence>
<comment type="similarity">
    <text evidence="22">In the N-terminal section; belongs to the LigD polymerase family.</text>
</comment>
<evidence type="ECO:0000256" key="11">
    <source>
        <dbReference type="ARBA" id="ARBA00022839"/>
    </source>
</evidence>
<dbReference type="GO" id="GO:0005524">
    <property type="term" value="F:ATP binding"/>
    <property type="evidence" value="ECO:0007669"/>
    <property type="project" value="UniProtKB-KW"/>
</dbReference>
<dbReference type="Proteomes" id="UP000562984">
    <property type="component" value="Unassembled WGS sequence"/>
</dbReference>
<comment type="cofactor">
    <cofactor evidence="1">
        <name>Mn(2+)</name>
        <dbReference type="ChEBI" id="CHEBI:29035"/>
    </cofactor>
</comment>
<keyword evidence="9" id="KW-0227">DNA damage</keyword>
<dbReference type="Gene3D" id="3.30.470.30">
    <property type="entry name" value="DNA ligase/mRNA capping enzyme"/>
    <property type="match status" value="1"/>
</dbReference>
<keyword evidence="10" id="KW-0378">Hydrolase</keyword>
<dbReference type="GO" id="GO:0003910">
    <property type="term" value="F:DNA ligase (ATP) activity"/>
    <property type="evidence" value="ECO:0007669"/>
    <property type="project" value="UniProtKB-EC"/>
</dbReference>
<keyword evidence="7" id="KW-0479">Metal-binding</keyword>
<evidence type="ECO:0000256" key="14">
    <source>
        <dbReference type="ARBA" id="ARBA00023125"/>
    </source>
</evidence>
<evidence type="ECO:0000256" key="6">
    <source>
        <dbReference type="ARBA" id="ARBA00022722"/>
    </source>
</evidence>
<comment type="similarity">
    <text evidence="21">In the C-terminal section; belongs to the ATP-dependent DNA ligase family.</text>
</comment>
<dbReference type="GO" id="GO:0046872">
    <property type="term" value="F:metal ion binding"/>
    <property type="evidence" value="ECO:0007669"/>
    <property type="project" value="UniProtKB-KW"/>
</dbReference>
<keyword evidence="6" id="KW-0540">Nuclease</keyword>
<keyword evidence="15" id="KW-0233">DNA recombination</keyword>
<evidence type="ECO:0000256" key="3">
    <source>
        <dbReference type="ARBA" id="ARBA00022598"/>
    </source>
</evidence>
<gene>
    <name evidence="25" type="ORF">HKD39_11615</name>
</gene>
<dbReference type="SUPFAM" id="SSF50249">
    <property type="entry name" value="Nucleic acid-binding proteins"/>
    <property type="match status" value="1"/>
</dbReference>
<dbReference type="GO" id="GO:0006310">
    <property type="term" value="P:DNA recombination"/>
    <property type="evidence" value="ECO:0007669"/>
    <property type="project" value="UniProtKB-KW"/>
</dbReference>
<keyword evidence="14" id="KW-0238">DNA-binding</keyword>
<dbReference type="GO" id="GO:0003677">
    <property type="term" value="F:DNA binding"/>
    <property type="evidence" value="ECO:0007669"/>
    <property type="project" value="UniProtKB-KW"/>
</dbReference>
<evidence type="ECO:0000256" key="15">
    <source>
        <dbReference type="ARBA" id="ARBA00023172"/>
    </source>
</evidence>
<keyword evidence="17" id="KW-0464">Manganese</keyword>
<comment type="catalytic activity">
    <reaction evidence="20">
        <text>ATP + (deoxyribonucleotide)n-3'-hydroxyl + 5'-phospho-(deoxyribonucleotide)m = (deoxyribonucleotide)n+m + AMP + diphosphate.</text>
        <dbReference type="EC" id="6.5.1.1"/>
    </reaction>
</comment>
<keyword evidence="5" id="KW-0548">Nucleotidyltransferase</keyword>
<dbReference type="GO" id="GO:0003887">
    <property type="term" value="F:DNA-directed DNA polymerase activity"/>
    <property type="evidence" value="ECO:0007669"/>
    <property type="project" value="UniProtKB-KW"/>
</dbReference>
<keyword evidence="4" id="KW-0808">Transferase</keyword>
<keyword evidence="3 25" id="KW-0436">Ligase</keyword>
<organism evidence="25 26">
    <name type="scientific">Nakamurella aerolata</name>
    <dbReference type="NCBI Taxonomy" id="1656892"/>
    <lineage>
        <taxon>Bacteria</taxon>
        <taxon>Bacillati</taxon>
        <taxon>Actinomycetota</taxon>
        <taxon>Actinomycetes</taxon>
        <taxon>Nakamurellales</taxon>
        <taxon>Nakamurellaceae</taxon>
        <taxon>Nakamurella</taxon>
    </lineage>
</organism>
<comment type="caution">
    <text evidence="25">The sequence shown here is derived from an EMBL/GenBank/DDBJ whole genome shotgun (WGS) entry which is preliminary data.</text>
</comment>
<keyword evidence="8" id="KW-0547">Nucleotide-binding</keyword>
<evidence type="ECO:0000313" key="26">
    <source>
        <dbReference type="Proteomes" id="UP000562984"/>
    </source>
</evidence>
<feature type="region of interest" description="Disordered" evidence="23">
    <location>
        <begin position="305"/>
        <end position="376"/>
    </location>
</feature>
<evidence type="ECO:0000259" key="24">
    <source>
        <dbReference type="PROSITE" id="PS50160"/>
    </source>
</evidence>
<evidence type="ECO:0000256" key="1">
    <source>
        <dbReference type="ARBA" id="ARBA00001936"/>
    </source>
</evidence>
<dbReference type="SUPFAM" id="SSF56091">
    <property type="entry name" value="DNA ligase/mRNA capping enzyme, catalytic domain"/>
    <property type="match status" value="1"/>
</dbReference>
<evidence type="ECO:0000256" key="16">
    <source>
        <dbReference type="ARBA" id="ARBA00023204"/>
    </source>
</evidence>
<dbReference type="EMBL" id="JABEND010000006">
    <property type="protein sequence ID" value="NNG36347.1"/>
    <property type="molecule type" value="Genomic_DNA"/>
</dbReference>
<dbReference type="AlphaFoldDB" id="A0A849A8L3"/>
<keyword evidence="16" id="KW-0234">DNA repair</keyword>
<dbReference type="PANTHER" id="PTHR42705:SF2">
    <property type="entry name" value="BIFUNCTIONAL NON-HOMOLOGOUS END JOINING PROTEIN LIGD"/>
    <property type="match status" value="1"/>
</dbReference>
<feature type="domain" description="ATP-dependent DNA ligase family profile" evidence="24">
    <location>
        <begin position="563"/>
        <end position="686"/>
    </location>
</feature>
<dbReference type="InterPro" id="IPR012310">
    <property type="entry name" value="DNA_ligase_ATP-dep_cent"/>
</dbReference>
<dbReference type="GO" id="GO:0006281">
    <property type="term" value="P:DNA repair"/>
    <property type="evidence" value="ECO:0007669"/>
    <property type="project" value="UniProtKB-KW"/>
</dbReference>
<dbReference type="Pfam" id="PF21686">
    <property type="entry name" value="LigD_Prim-Pol"/>
    <property type="match status" value="1"/>
</dbReference>
<evidence type="ECO:0000256" key="12">
    <source>
        <dbReference type="ARBA" id="ARBA00022840"/>
    </source>
</evidence>
<proteinExistence type="inferred from homology"/>
<dbReference type="NCBIfam" id="TIGR02778">
    <property type="entry name" value="ligD_pol"/>
    <property type="match status" value="1"/>
</dbReference>
<dbReference type="PROSITE" id="PS50160">
    <property type="entry name" value="DNA_LIGASE_A3"/>
    <property type="match status" value="1"/>
</dbReference>
<dbReference type="RefSeq" id="WP_171200048.1">
    <property type="nucleotide sequence ID" value="NZ_JABEND010000006.1"/>
</dbReference>
<evidence type="ECO:0000256" key="23">
    <source>
        <dbReference type="SAM" id="MobiDB-lite"/>
    </source>
</evidence>
<keyword evidence="13" id="KW-0239">DNA-directed DNA polymerase</keyword>
<dbReference type="Pfam" id="PF01068">
    <property type="entry name" value="DNA_ligase_A_M"/>
    <property type="match status" value="1"/>
</dbReference>
<dbReference type="PANTHER" id="PTHR42705">
    <property type="entry name" value="BIFUNCTIONAL NON-HOMOLOGOUS END JOINING PROTEIN LIGD"/>
    <property type="match status" value="1"/>
</dbReference>
<dbReference type="InterPro" id="IPR012340">
    <property type="entry name" value="NA-bd_OB-fold"/>
</dbReference>
<dbReference type="Gene3D" id="3.30.1490.70">
    <property type="match status" value="1"/>
</dbReference>
<dbReference type="CDD" id="cd04863">
    <property type="entry name" value="MtLigD_Pol_like"/>
    <property type="match status" value="1"/>
</dbReference>
<dbReference type="InterPro" id="IPR052171">
    <property type="entry name" value="NHEJ_LigD"/>
</dbReference>
<reference evidence="25 26" key="1">
    <citation type="submission" date="2020-05" db="EMBL/GenBank/DDBJ databases">
        <title>Nakamurella sp. DB0629 isolated from air conditioner.</title>
        <authorList>
            <person name="Kim D.H."/>
            <person name="Kim D.-U."/>
        </authorList>
    </citation>
    <scope>NUCLEOTIDE SEQUENCE [LARGE SCALE GENOMIC DNA]</scope>
    <source>
        <strain evidence="25 26">DB0629</strain>
    </source>
</reference>
<evidence type="ECO:0000256" key="21">
    <source>
        <dbReference type="ARBA" id="ARBA00049981"/>
    </source>
</evidence>
<evidence type="ECO:0000256" key="4">
    <source>
        <dbReference type="ARBA" id="ARBA00022679"/>
    </source>
</evidence>
<evidence type="ECO:0000313" key="25">
    <source>
        <dbReference type="EMBL" id="NNG36347.1"/>
    </source>
</evidence>
<protein>
    <recommendedName>
        <fullName evidence="2">DNA ligase (ATP)</fullName>
        <ecNumber evidence="2">6.5.1.1</ecNumber>
    </recommendedName>
    <alternativeName>
        <fullName evidence="19">NHEJ DNA polymerase</fullName>
    </alternativeName>
</protein>
<dbReference type="CDD" id="cd07906">
    <property type="entry name" value="Adenylation_DNA_ligase_LigD_LigC"/>
    <property type="match status" value="1"/>
</dbReference>
<dbReference type="InterPro" id="IPR014146">
    <property type="entry name" value="LigD_ligase_dom"/>
</dbReference>
<evidence type="ECO:0000256" key="9">
    <source>
        <dbReference type="ARBA" id="ARBA00022763"/>
    </source>
</evidence>
<evidence type="ECO:0000256" key="10">
    <source>
        <dbReference type="ARBA" id="ARBA00022801"/>
    </source>
</evidence>
<dbReference type="Gene3D" id="2.40.50.140">
    <property type="entry name" value="Nucleic acid-binding proteins"/>
    <property type="match status" value="1"/>
</dbReference>
<evidence type="ECO:0000256" key="13">
    <source>
        <dbReference type="ARBA" id="ARBA00022932"/>
    </source>
</evidence>